<dbReference type="PROSITE" id="PS50994">
    <property type="entry name" value="INTEGRASE"/>
    <property type="match status" value="1"/>
</dbReference>
<keyword evidence="6" id="KW-0255">Endonuclease</keyword>
<evidence type="ECO:0000256" key="9">
    <source>
        <dbReference type="ARBA" id="ARBA00022908"/>
    </source>
</evidence>
<dbReference type="PROSITE" id="PS50878">
    <property type="entry name" value="RT_POL"/>
    <property type="match status" value="1"/>
</dbReference>
<feature type="domain" description="Integrase catalytic" evidence="15">
    <location>
        <begin position="903"/>
        <end position="1066"/>
    </location>
</feature>
<dbReference type="Gene3D" id="3.10.10.10">
    <property type="entry name" value="HIV Type 1 Reverse Transcriptase, subunit A, domain 1"/>
    <property type="match status" value="1"/>
</dbReference>
<dbReference type="InterPro" id="IPR050951">
    <property type="entry name" value="Retrovirus_Pol_polyprotein"/>
</dbReference>
<dbReference type="GO" id="GO:0003676">
    <property type="term" value="F:nucleic acid binding"/>
    <property type="evidence" value="ECO:0007669"/>
    <property type="project" value="InterPro"/>
</dbReference>
<dbReference type="Pfam" id="PF00665">
    <property type="entry name" value="rve"/>
    <property type="match status" value="1"/>
</dbReference>
<dbReference type="PROSITE" id="PS50879">
    <property type="entry name" value="RNASE_H_1"/>
    <property type="match status" value="1"/>
</dbReference>
<proteinExistence type="inferred from homology"/>
<sequence length="1189" mass="132238">MLIDTGASYSILSMTPGEAGLFQTCEIIELTGPNGQKSSVPFTGPVPFEIGTAKGSEKFGKMEIKGKPGILAVSALTKMGVVVDLANQALLHCPQSDVPIIPASHRVMAVKAPELLVHPQWEPRVKRVTEQFPQVWARNKLDCGQIDAVVAVKGPDPPPQPQPRYPSEAEDGLWDTVKTLLEQGVLVEQQSSTSNAPVWPLQKADGKTWRLTVDFSALNRVTPLRTSAVAKYPNIMAAISRGSEWFSVLSLTSPSFAIPLHPDSWHKFAFTFRGRQFAFARVPPGFHNAPAICHMHVARMWEKLGHRDSVLSCVGDVLIHTRTKEENLEVLAEVLAAVQKTGFRISPMKAQLCWKEVSYMGVTLGEEGLSLEKQRVELIQKVSAPADATTLRSFLALLRFSREFVEGYAEKAAPLCHLLKKDIPWQWGPEQDEAVKILKESVAQAPTLAHPRRDRPYVLQLVSTGKGLRATLSQQQDAHLLPIAHTSRLLTPAEEQFTDYEREVLALTWALQHWEYLVGSSPALLKTSRAPARYLLSGKGDEGPLRCPRMANWVLALTDKEVPGEVGEPLSGTFRVVISGERDGEELGGPPAEPKPRRAPLFESSLSLEEAKEKGYVVWFVDGSNYHEEGVSYTGYAAINRGTGQVVKGKCLPHSIQAAELVAVTAALENTPADRPLAIFSDSGWVVRAVLEWLPLWRERDMQSADGKPITYAKKLLYLARLAEQRVPPAQIVKVKAHKKGTEEAKWTKEADTKAKQGAKEGLMWKASKLAENGSVSVAPSRHWESVDLLGLQAQDPSIQELVRGREYKGCKVWKDVSGLVLARKEGTDFPVWVVPELVRTELVALAHEQGHLGTDKTMVKLQGAGWWPEMREDVERYVSNCLTCAANNPDAKTAKVLLGHQRISGPWSKLQIEFIGPLPQTAQGNRYCLVISDNFTKWVEAFPARNNTAGTTAKILVEHVFSRWGTPKEIYSDLGQRFIGEVTKGVCQALGIKQKLHITGHFQKPSSEEGPNQPLKTALKKLVNQQRKDWDRKLPLVLLALRGAMASQAPSPQKLPPARDLKLLGHWWQRGEPPDELQPRVLMDRWVQDLLRTVSAMYHQLALVQETTIPKIDKQLGALLRPVEWNMGDLVTYRGVREKNQVLESQWMGPVRVVNKASPSMYQVEIRKGVKRQEKWLHSSQLKAWKGN</sequence>
<evidence type="ECO:0000256" key="12">
    <source>
        <dbReference type="ARBA" id="ARBA00039658"/>
    </source>
</evidence>
<evidence type="ECO:0000313" key="16">
    <source>
        <dbReference type="Ensembl" id="ENSANIP00000012129.1"/>
    </source>
</evidence>
<dbReference type="AlphaFoldDB" id="A0A8B9MPX6"/>
<dbReference type="InterPro" id="IPR001969">
    <property type="entry name" value="Aspartic_peptidase_AS"/>
</dbReference>
<dbReference type="InterPro" id="IPR002156">
    <property type="entry name" value="RNaseH_domain"/>
</dbReference>
<dbReference type="Gene3D" id="1.10.340.70">
    <property type="match status" value="1"/>
</dbReference>
<evidence type="ECO:0000313" key="17">
    <source>
        <dbReference type="Proteomes" id="UP000694541"/>
    </source>
</evidence>
<dbReference type="Proteomes" id="UP000694541">
    <property type="component" value="Unplaced"/>
</dbReference>
<dbReference type="Gene3D" id="3.30.420.10">
    <property type="entry name" value="Ribonuclease H-like superfamily/Ribonuclease H"/>
    <property type="match status" value="2"/>
</dbReference>
<evidence type="ECO:0000256" key="1">
    <source>
        <dbReference type="ARBA" id="ARBA00010879"/>
    </source>
</evidence>
<evidence type="ECO:0000256" key="6">
    <source>
        <dbReference type="ARBA" id="ARBA00022759"/>
    </source>
</evidence>
<evidence type="ECO:0000256" key="7">
    <source>
        <dbReference type="ARBA" id="ARBA00022801"/>
    </source>
</evidence>
<dbReference type="GO" id="GO:0004190">
    <property type="term" value="F:aspartic-type endopeptidase activity"/>
    <property type="evidence" value="ECO:0007669"/>
    <property type="project" value="InterPro"/>
</dbReference>
<evidence type="ECO:0000256" key="2">
    <source>
        <dbReference type="ARBA" id="ARBA00012180"/>
    </source>
</evidence>
<dbReference type="Pfam" id="PF17921">
    <property type="entry name" value="Integrase_H2C2"/>
    <property type="match status" value="1"/>
</dbReference>
<dbReference type="GO" id="GO:0004523">
    <property type="term" value="F:RNA-DNA hybrid ribonuclease activity"/>
    <property type="evidence" value="ECO:0007669"/>
    <property type="project" value="UniProtKB-EC"/>
</dbReference>
<dbReference type="Pfam" id="PF17919">
    <property type="entry name" value="RT_RNaseH_2"/>
    <property type="match status" value="1"/>
</dbReference>
<dbReference type="Gene3D" id="3.30.70.270">
    <property type="match status" value="2"/>
</dbReference>
<keyword evidence="10" id="KW-0695">RNA-directed DNA polymerase</keyword>
<protein>
    <recommendedName>
        <fullName evidence="12">Gypsy retrotransposon integrase-like protein 1</fullName>
        <ecNumber evidence="2">3.1.26.4</ecNumber>
    </recommendedName>
</protein>
<dbReference type="InterPro" id="IPR036397">
    <property type="entry name" value="RNaseH_sf"/>
</dbReference>
<dbReference type="PANTHER" id="PTHR37984">
    <property type="entry name" value="PROTEIN CBG26694"/>
    <property type="match status" value="1"/>
</dbReference>
<dbReference type="Ensembl" id="ENSANIT00000012550.1">
    <property type="protein sequence ID" value="ENSANIP00000012129.1"/>
    <property type="gene ID" value="ENSANIG00000008216.1"/>
</dbReference>
<dbReference type="GO" id="GO:0003964">
    <property type="term" value="F:RNA-directed DNA polymerase activity"/>
    <property type="evidence" value="ECO:0007669"/>
    <property type="project" value="UniProtKB-KW"/>
</dbReference>
<keyword evidence="17" id="KW-1185">Reference proteome</keyword>
<evidence type="ECO:0000259" key="13">
    <source>
        <dbReference type="PROSITE" id="PS50878"/>
    </source>
</evidence>
<dbReference type="InterPro" id="IPR001584">
    <property type="entry name" value="Integrase_cat-core"/>
</dbReference>
<dbReference type="Pfam" id="PF00075">
    <property type="entry name" value="RNase_H"/>
    <property type="match status" value="1"/>
</dbReference>
<evidence type="ECO:0000259" key="14">
    <source>
        <dbReference type="PROSITE" id="PS50879"/>
    </source>
</evidence>
<evidence type="ECO:0000256" key="4">
    <source>
        <dbReference type="ARBA" id="ARBA00022695"/>
    </source>
</evidence>
<evidence type="ECO:0000256" key="10">
    <source>
        <dbReference type="ARBA" id="ARBA00022918"/>
    </source>
</evidence>
<keyword evidence="8" id="KW-0460">Magnesium</keyword>
<reference evidence="16" key="2">
    <citation type="submission" date="2025-09" db="UniProtKB">
        <authorList>
            <consortium name="Ensembl"/>
        </authorList>
    </citation>
    <scope>IDENTIFICATION</scope>
</reference>
<keyword evidence="11" id="KW-0511">Multifunctional enzyme</keyword>
<dbReference type="InterPro" id="IPR041588">
    <property type="entry name" value="Integrase_H2C2"/>
</dbReference>
<name>A0A8B9MPX6_9AVES</name>
<evidence type="ECO:0000256" key="11">
    <source>
        <dbReference type="ARBA" id="ARBA00023268"/>
    </source>
</evidence>
<keyword evidence="5" id="KW-0540">Nuclease</keyword>
<evidence type="ECO:0000256" key="5">
    <source>
        <dbReference type="ARBA" id="ARBA00022722"/>
    </source>
</evidence>
<keyword evidence="4" id="KW-0548">Nucleotidyltransferase</keyword>
<dbReference type="PANTHER" id="PTHR37984:SF5">
    <property type="entry name" value="PROTEIN NYNRIN-LIKE"/>
    <property type="match status" value="1"/>
</dbReference>
<evidence type="ECO:0000256" key="3">
    <source>
        <dbReference type="ARBA" id="ARBA00022679"/>
    </source>
</evidence>
<accession>A0A8B9MPX6</accession>
<dbReference type="PROSITE" id="PS00141">
    <property type="entry name" value="ASP_PROTEASE"/>
    <property type="match status" value="1"/>
</dbReference>
<feature type="domain" description="RNase H type-1" evidence="14">
    <location>
        <begin position="613"/>
        <end position="760"/>
    </location>
</feature>
<keyword evidence="3" id="KW-0808">Transferase</keyword>
<comment type="similarity">
    <text evidence="1">Belongs to the beta type-B retroviral polymerase family. HERV class-II K(HML-2) pol subfamily.</text>
</comment>
<organism evidence="16 17">
    <name type="scientific">Accipiter nisus</name>
    <name type="common">Eurasian sparrowhawk</name>
    <dbReference type="NCBI Taxonomy" id="211598"/>
    <lineage>
        <taxon>Eukaryota</taxon>
        <taxon>Metazoa</taxon>
        <taxon>Chordata</taxon>
        <taxon>Craniata</taxon>
        <taxon>Vertebrata</taxon>
        <taxon>Euteleostomi</taxon>
        <taxon>Archelosauria</taxon>
        <taxon>Archosauria</taxon>
        <taxon>Dinosauria</taxon>
        <taxon>Saurischia</taxon>
        <taxon>Theropoda</taxon>
        <taxon>Coelurosauria</taxon>
        <taxon>Aves</taxon>
        <taxon>Neognathae</taxon>
        <taxon>Neoaves</taxon>
        <taxon>Telluraves</taxon>
        <taxon>Accipitrimorphae</taxon>
        <taxon>Accipitriformes</taxon>
        <taxon>Accipitridae</taxon>
        <taxon>Accipitrinae</taxon>
        <taxon>Accipiter</taxon>
    </lineage>
</organism>
<feature type="domain" description="Reverse transcriptase" evidence="13">
    <location>
        <begin position="182"/>
        <end position="364"/>
    </location>
</feature>
<dbReference type="InterPro" id="IPR043502">
    <property type="entry name" value="DNA/RNA_pol_sf"/>
</dbReference>
<evidence type="ECO:0000259" key="15">
    <source>
        <dbReference type="PROSITE" id="PS50994"/>
    </source>
</evidence>
<dbReference type="GO" id="GO:0015074">
    <property type="term" value="P:DNA integration"/>
    <property type="evidence" value="ECO:0007669"/>
    <property type="project" value="UniProtKB-KW"/>
</dbReference>
<dbReference type="InterPro" id="IPR041577">
    <property type="entry name" value="RT_RNaseH_2"/>
</dbReference>
<reference evidence="16" key="1">
    <citation type="submission" date="2025-08" db="UniProtKB">
        <authorList>
            <consortium name="Ensembl"/>
        </authorList>
    </citation>
    <scope>IDENTIFICATION</scope>
</reference>
<dbReference type="EC" id="3.1.26.4" evidence="2"/>
<evidence type="ECO:0000256" key="8">
    <source>
        <dbReference type="ARBA" id="ARBA00022842"/>
    </source>
</evidence>
<keyword evidence="7" id="KW-0378">Hydrolase</keyword>
<dbReference type="SUPFAM" id="SSF53098">
    <property type="entry name" value="Ribonuclease H-like"/>
    <property type="match status" value="2"/>
</dbReference>
<dbReference type="SUPFAM" id="SSF56672">
    <property type="entry name" value="DNA/RNA polymerases"/>
    <property type="match status" value="1"/>
</dbReference>
<dbReference type="Pfam" id="PF00078">
    <property type="entry name" value="RVT_1"/>
    <property type="match status" value="1"/>
</dbReference>
<dbReference type="InterPro" id="IPR012337">
    <property type="entry name" value="RNaseH-like_sf"/>
</dbReference>
<dbReference type="InterPro" id="IPR000477">
    <property type="entry name" value="RT_dom"/>
</dbReference>
<dbReference type="GO" id="GO:0006508">
    <property type="term" value="P:proteolysis"/>
    <property type="evidence" value="ECO:0007669"/>
    <property type="project" value="InterPro"/>
</dbReference>
<dbReference type="InterPro" id="IPR043128">
    <property type="entry name" value="Rev_trsase/Diguanyl_cyclase"/>
</dbReference>
<keyword evidence="9" id="KW-0229">DNA integration</keyword>